<sequence length="53" mass="6128">MHFTVIWSNFVSYQLDKFSNYIENATSTAKTLTILLINPTNPVFTIIRSIYSI</sequence>
<gene>
    <name evidence="1" type="ORF">J2X31_000354</name>
</gene>
<comment type="caution">
    <text evidence="1">The sequence shown here is derived from an EMBL/GenBank/DDBJ whole genome shotgun (WGS) entry which is preliminary data.</text>
</comment>
<protein>
    <submittedName>
        <fullName evidence="1">Uncharacterized protein</fullName>
    </submittedName>
</protein>
<reference evidence="1 2" key="1">
    <citation type="submission" date="2023-07" db="EMBL/GenBank/DDBJ databases">
        <title>Sorghum-associated microbial communities from plants grown in Nebraska, USA.</title>
        <authorList>
            <person name="Schachtman D."/>
        </authorList>
    </citation>
    <scope>NUCLEOTIDE SEQUENCE [LARGE SCALE GENOMIC DNA]</scope>
    <source>
        <strain evidence="1 2">3773</strain>
    </source>
</reference>
<keyword evidence="2" id="KW-1185">Reference proteome</keyword>
<dbReference type="Proteomes" id="UP001255185">
    <property type="component" value="Unassembled WGS sequence"/>
</dbReference>
<evidence type="ECO:0000313" key="1">
    <source>
        <dbReference type="EMBL" id="MDR6966361.1"/>
    </source>
</evidence>
<name>A0ABU1TK49_9FLAO</name>
<dbReference type="EMBL" id="JAVDVI010000001">
    <property type="protein sequence ID" value="MDR6966361.1"/>
    <property type="molecule type" value="Genomic_DNA"/>
</dbReference>
<evidence type="ECO:0000313" key="2">
    <source>
        <dbReference type="Proteomes" id="UP001255185"/>
    </source>
</evidence>
<organism evidence="1 2">
    <name type="scientific">Flavobacterium arsenatis</name>
    <dbReference type="NCBI Taxonomy" id="1484332"/>
    <lineage>
        <taxon>Bacteria</taxon>
        <taxon>Pseudomonadati</taxon>
        <taxon>Bacteroidota</taxon>
        <taxon>Flavobacteriia</taxon>
        <taxon>Flavobacteriales</taxon>
        <taxon>Flavobacteriaceae</taxon>
        <taxon>Flavobacterium</taxon>
    </lineage>
</organism>
<proteinExistence type="predicted"/>
<accession>A0ABU1TK49</accession>